<dbReference type="Proteomes" id="UP000530850">
    <property type="component" value="Unassembled WGS sequence"/>
</dbReference>
<reference evidence="2 3" key="1">
    <citation type="submission" date="2020-08" db="EMBL/GenBank/DDBJ databases">
        <title>Sequencing the genomes of 1000 actinobacteria strains.</title>
        <authorList>
            <person name="Klenk H.-P."/>
        </authorList>
    </citation>
    <scope>NUCLEOTIDE SEQUENCE [LARGE SCALE GENOMIC DNA]</scope>
    <source>
        <strain evidence="2 3">DSM 22242</strain>
    </source>
</reference>
<gene>
    <name evidence="2" type="ORF">FHR31_000566</name>
</gene>
<comment type="caution">
    <text evidence="2">The sequence shown here is derived from an EMBL/GenBank/DDBJ whole genome shotgun (WGS) entry which is preliminary data.</text>
</comment>
<organism evidence="2 3">
    <name type="scientific">Parvibacter caecicola</name>
    <dbReference type="NCBI Taxonomy" id="747645"/>
    <lineage>
        <taxon>Bacteria</taxon>
        <taxon>Bacillati</taxon>
        <taxon>Actinomycetota</taxon>
        <taxon>Coriobacteriia</taxon>
        <taxon>Coriobacteriales</taxon>
        <taxon>Coriobacteriaceae</taxon>
        <taxon>Parvibacter</taxon>
    </lineage>
</organism>
<dbReference type="EMBL" id="JACHYA010000001">
    <property type="protein sequence ID" value="MBB3170786.1"/>
    <property type="molecule type" value="Genomic_DNA"/>
</dbReference>
<evidence type="ECO:0000313" key="3">
    <source>
        <dbReference type="Proteomes" id="UP000530850"/>
    </source>
</evidence>
<accession>A0A7W5D111</accession>
<dbReference type="GeneID" id="93357153"/>
<sequence length="167" mass="18847">MAEETATPKKNVYISLHESFIHEGIKYTDKKTGEEKTFNVVRLPKDTVIDGKDVGGCEFSPLYVNPSKFRGEHWRDIPLLADREVQLRRDVRDIEGNPIVGDDGKREKEVIKVAPDQIKTALSEARKRYAAEHAKDDRGLAERAEGAKEASESMEKGADRPLDRDGR</sequence>
<dbReference type="AlphaFoldDB" id="A0A7W5D111"/>
<dbReference type="RefSeq" id="WP_123185848.1">
    <property type="nucleotide sequence ID" value="NZ_JACHYA010000001.1"/>
</dbReference>
<evidence type="ECO:0000256" key="1">
    <source>
        <dbReference type="SAM" id="MobiDB-lite"/>
    </source>
</evidence>
<protein>
    <recommendedName>
        <fullName evidence="4">DNA gyrase</fullName>
    </recommendedName>
</protein>
<name>A0A7W5D111_9ACTN</name>
<evidence type="ECO:0000313" key="2">
    <source>
        <dbReference type="EMBL" id="MBB3170786.1"/>
    </source>
</evidence>
<evidence type="ECO:0008006" key="4">
    <source>
        <dbReference type="Google" id="ProtNLM"/>
    </source>
</evidence>
<proteinExistence type="predicted"/>
<feature type="region of interest" description="Disordered" evidence="1">
    <location>
        <begin position="127"/>
        <end position="167"/>
    </location>
</feature>